<protein>
    <submittedName>
        <fullName evidence="1">Uncharacterized protein</fullName>
    </submittedName>
</protein>
<dbReference type="EMBL" id="GBRH01250105">
    <property type="protein sequence ID" value="JAD47790.1"/>
    <property type="molecule type" value="Transcribed_RNA"/>
</dbReference>
<organism evidence="1">
    <name type="scientific">Arundo donax</name>
    <name type="common">Giant reed</name>
    <name type="synonym">Donax arundinaceus</name>
    <dbReference type="NCBI Taxonomy" id="35708"/>
    <lineage>
        <taxon>Eukaryota</taxon>
        <taxon>Viridiplantae</taxon>
        <taxon>Streptophyta</taxon>
        <taxon>Embryophyta</taxon>
        <taxon>Tracheophyta</taxon>
        <taxon>Spermatophyta</taxon>
        <taxon>Magnoliopsida</taxon>
        <taxon>Liliopsida</taxon>
        <taxon>Poales</taxon>
        <taxon>Poaceae</taxon>
        <taxon>PACMAD clade</taxon>
        <taxon>Arundinoideae</taxon>
        <taxon>Arundineae</taxon>
        <taxon>Arundo</taxon>
    </lineage>
</organism>
<sequence>MTFYMVATIVMAPDFTLYASKFLYTYTTIIYITNKSLHRNI</sequence>
<reference evidence="1" key="2">
    <citation type="journal article" date="2015" name="Data Brief">
        <title>Shoot transcriptome of the giant reed, Arundo donax.</title>
        <authorList>
            <person name="Barrero R.A."/>
            <person name="Guerrero F.D."/>
            <person name="Moolhuijzen P."/>
            <person name="Goolsby J.A."/>
            <person name="Tidwell J."/>
            <person name="Bellgard S.E."/>
            <person name="Bellgard M.I."/>
        </authorList>
    </citation>
    <scope>NUCLEOTIDE SEQUENCE</scope>
    <source>
        <tissue evidence="1">Shoot tissue taken approximately 20 cm above the soil surface</tissue>
    </source>
</reference>
<proteinExistence type="predicted"/>
<reference evidence="1" key="1">
    <citation type="submission" date="2014-09" db="EMBL/GenBank/DDBJ databases">
        <authorList>
            <person name="Magalhaes I.L.F."/>
            <person name="Oliveira U."/>
            <person name="Santos F.R."/>
            <person name="Vidigal T.H.D.A."/>
            <person name="Brescovit A.D."/>
            <person name="Santos A.J."/>
        </authorList>
    </citation>
    <scope>NUCLEOTIDE SEQUENCE</scope>
    <source>
        <tissue evidence="1">Shoot tissue taken approximately 20 cm above the soil surface</tissue>
    </source>
</reference>
<dbReference type="AlphaFoldDB" id="A0A0A9AFT4"/>
<evidence type="ECO:0000313" key="1">
    <source>
        <dbReference type="EMBL" id="JAD47790.1"/>
    </source>
</evidence>
<accession>A0A0A9AFT4</accession>
<name>A0A0A9AFT4_ARUDO</name>